<dbReference type="EMBL" id="JBFCZG010000006">
    <property type="protein sequence ID" value="KAL3421144.1"/>
    <property type="molecule type" value="Genomic_DNA"/>
</dbReference>
<evidence type="ECO:0000313" key="2">
    <source>
        <dbReference type="Proteomes" id="UP001629113"/>
    </source>
</evidence>
<accession>A0ABR4PCV6</accession>
<name>A0ABR4PCV6_9HELO</name>
<evidence type="ECO:0000313" key="1">
    <source>
        <dbReference type="EMBL" id="KAL3421144.1"/>
    </source>
</evidence>
<proteinExistence type="predicted"/>
<organism evidence="1 2">
    <name type="scientific">Phlyctema vagabunda</name>
    <dbReference type="NCBI Taxonomy" id="108571"/>
    <lineage>
        <taxon>Eukaryota</taxon>
        <taxon>Fungi</taxon>
        <taxon>Dikarya</taxon>
        <taxon>Ascomycota</taxon>
        <taxon>Pezizomycotina</taxon>
        <taxon>Leotiomycetes</taxon>
        <taxon>Helotiales</taxon>
        <taxon>Dermateaceae</taxon>
        <taxon>Phlyctema</taxon>
    </lineage>
</organism>
<sequence>MASQAVRAQQLQPKDMSDSQFIKFYGLDNMPHFLVSHGLNIEVDEEYAEGKVILIGLRKWAQQSWELEHDNADQK</sequence>
<dbReference type="Proteomes" id="UP001629113">
    <property type="component" value="Unassembled WGS sequence"/>
</dbReference>
<gene>
    <name evidence="1" type="ORF">PVAG01_07589</name>
</gene>
<comment type="caution">
    <text evidence="1">The sequence shown here is derived from an EMBL/GenBank/DDBJ whole genome shotgun (WGS) entry which is preliminary data.</text>
</comment>
<reference evidence="1 2" key="1">
    <citation type="submission" date="2024-06" db="EMBL/GenBank/DDBJ databases">
        <title>Complete genome of Phlyctema vagabunda strain 19-DSS-EL-015.</title>
        <authorList>
            <person name="Fiorenzani C."/>
        </authorList>
    </citation>
    <scope>NUCLEOTIDE SEQUENCE [LARGE SCALE GENOMIC DNA]</scope>
    <source>
        <strain evidence="1 2">19-DSS-EL-015</strain>
    </source>
</reference>
<keyword evidence="2" id="KW-1185">Reference proteome</keyword>
<protein>
    <submittedName>
        <fullName evidence="1">Uncharacterized protein</fullName>
    </submittedName>
</protein>